<keyword evidence="7" id="KW-1185">Reference proteome</keyword>
<accession>A0A379M3A3</accession>
<keyword evidence="3" id="KW-0378">Hydrolase</keyword>
<evidence type="ECO:0000256" key="2">
    <source>
        <dbReference type="ARBA" id="ARBA00022487"/>
    </source>
</evidence>
<evidence type="ECO:0000256" key="3">
    <source>
        <dbReference type="ARBA" id="ARBA00022801"/>
    </source>
</evidence>
<reference evidence="6 7" key="1">
    <citation type="submission" date="2018-06" db="EMBL/GenBank/DDBJ databases">
        <authorList>
            <consortium name="Pathogen Informatics"/>
            <person name="Doyle S."/>
        </authorList>
    </citation>
    <scope>NUCLEOTIDE SEQUENCE [LARGE SCALE GENOMIC DNA]</scope>
    <source>
        <strain evidence="6 7">NCTC13296</strain>
    </source>
</reference>
<feature type="chain" id="PRO_5017054165" evidence="5">
    <location>
        <begin position="30"/>
        <end position="303"/>
    </location>
</feature>
<gene>
    <name evidence="6" type="ORF">NCTC13296_02991</name>
</gene>
<dbReference type="SUPFAM" id="SSF53474">
    <property type="entry name" value="alpha/beta-Hydrolases"/>
    <property type="match status" value="1"/>
</dbReference>
<dbReference type="PROSITE" id="PS51257">
    <property type="entry name" value="PROKAR_LIPOPROTEIN"/>
    <property type="match status" value="1"/>
</dbReference>
<dbReference type="GO" id="GO:0052689">
    <property type="term" value="F:carboxylic ester hydrolase activity"/>
    <property type="evidence" value="ECO:0007669"/>
    <property type="project" value="UniProtKB-KW"/>
</dbReference>
<dbReference type="Proteomes" id="UP000254569">
    <property type="component" value="Unassembled WGS sequence"/>
</dbReference>
<evidence type="ECO:0000256" key="5">
    <source>
        <dbReference type="SAM" id="SignalP"/>
    </source>
</evidence>
<keyword evidence="2" id="KW-0719">Serine esterase</keyword>
<sequence>MAMRRAWAATVAAVAACAAVCVAMPAAQANPPGCPTLNVIAVPGTWETSNTPDPARGNGMLAQVTSGLPAGSRVDYVVYPATAFPWEGDVYAASRNRAVDNARGIIAATAERCPLTNFALVGYSQGADAAGDLAAEIGTGLGVVGPHRLVAVGLLSDPRRSELDPFVGPPAAGAGAGGARAGGFGFVTPNVRTICAVGDLYCSTPPEDFVTRMAGFLAMSAGSPFEQLENYRDEASTLYDDIMTAGGIPMLQLQLTPEANELRETKIRTFYESQIHQDYSNYVVDDRGTTATRWLRDWIASKA</sequence>
<dbReference type="Pfam" id="PF01083">
    <property type="entry name" value="Cutinase"/>
    <property type="match status" value="1"/>
</dbReference>
<dbReference type="Gene3D" id="3.40.50.1820">
    <property type="entry name" value="alpha/beta hydrolase"/>
    <property type="match status" value="1"/>
</dbReference>
<proteinExistence type="inferred from homology"/>
<feature type="signal peptide" evidence="5">
    <location>
        <begin position="1"/>
        <end position="29"/>
    </location>
</feature>
<dbReference type="InterPro" id="IPR000675">
    <property type="entry name" value="Cutinase/axe"/>
</dbReference>
<evidence type="ECO:0000313" key="6">
    <source>
        <dbReference type="EMBL" id="SUE16123.1"/>
    </source>
</evidence>
<evidence type="ECO:0000256" key="1">
    <source>
        <dbReference type="ARBA" id="ARBA00007534"/>
    </source>
</evidence>
<evidence type="ECO:0000313" key="7">
    <source>
        <dbReference type="Proteomes" id="UP000254569"/>
    </source>
</evidence>
<protein>
    <submittedName>
        <fullName evidence="6">Cutinase</fullName>
    </submittedName>
</protein>
<comment type="similarity">
    <text evidence="1">Belongs to the cutinase family.</text>
</comment>
<dbReference type="InterPro" id="IPR029058">
    <property type="entry name" value="AB_hydrolase_fold"/>
</dbReference>
<dbReference type="AlphaFoldDB" id="A0A379M3A3"/>
<keyword evidence="4" id="KW-1015">Disulfide bond</keyword>
<organism evidence="6 7">
    <name type="scientific">Rhodococcus gordoniae</name>
    <dbReference type="NCBI Taxonomy" id="223392"/>
    <lineage>
        <taxon>Bacteria</taxon>
        <taxon>Bacillati</taxon>
        <taxon>Actinomycetota</taxon>
        <taxon>Actinomycetes</taxon>
        <taxon>Mycobacteriales</taxon>
        <taxon>Nocardiaceae</taxon>
        <taxon>Rhodococcus</taxon>
    </lineage>
</organism>
<dbReference type="PANTHER" id="PTHR33630:SF9">
    <property type="entry name" value="CUTINASE 4"/>
    <property type="match status" value="1"/>
</dbReference>
<name>A0A379M3A3_9NOCA</name>
<keyword evidence="5" id="KW-0732">Signal</keyword>
<dbReference type="SMART" id="SM01110">
    <property type="entry name" value="Cutinase"/>
    <property type="match status" value="1"/>
</dbReference>
<evidence type="ECO:0000256" key="4">
    <source>
        <dbReference type="ARBA" id="ARBA00023157"/>
    </source>
</evidence>
<dbReference type="PANTHER" id="PTHR33630">
    <property type="entry name" value="CUTINASE RV1984C-RELATED-RELATED"/>
    <property type="match status" value="1"/>
</dbReference>
<dbReference type="EMBL" id="UGVI01000001">
    <property type="protein sequence ID" value="SUE16123.1"/>
    <property type="molecule type" value="Genomic_DNA"/>
</dbReference>